<dbReference type="RefSeq" id="WP_043961479.1">
    <property type="nucleotide sequence ID" value="NZ_JXSX01000001.1"/>
</dbReference>
<accession>A0A0D0V122</accession>
<evidence type="ECO:0000313" key="1">
    <source>
        <dbReference type="EMBL" id="KIR64742.1"/>
    </source>
</evidence>
<dbReference type="PATRIC" id="fig|47853.6.peg.802"/>
<organism evidence="1 2">
    <name type="scientific">Micromonospora haikouensis</name>
    <dbReference type="NCBI Taxonomy" id="686309"/>
    <lineage>
        <taxon>Bacteria</taxon>
        <taxon>Bacillati</taxon>
        <taxon>Actinomycetota</taxon>
        <taxon>Actinomycetes</taxon>
        <taxon>Micromonosporales</taxon>
        <taxon>Micromonosporaceae</taxon>
        <taxon>Micromonospora</taxon>
    </lineage>
</organism>
<keyword evidence="2" id="KW-1185">Reference proteome</keyword>
<gene>
    <name evidence="1" type="ORF">TK50_03745</name>
</gene>
<comment type="caution">
    <text evidence="1">The sequence shown here is derived from an EMBL/GenBank/DDBJ whole genome shotgun (WGS) entry which is preliminary data.</text>
</comment>
<evidence type="ECO:0000313" key="2">
    <source>
        <dbReference type="Proteomes" id="UP000032254"/>
    </source>
</evidence>
<dbReference type="OrthoDB" id="9906407at2"/>
<dbReference type="GeneID" id="301303283"/>
<name>A0A0D0V122_9ACTN</name>
<dbReference type="AlphaFoldDB" id="A0A0D0V122"/>
<sequence length="84" mass="9164">MTADMLAAFDRLKAQVDRTYEAARDRLADHDLTAAQALLSRLGETHTRAALLMGNCLAPCIVCGKGNHDGTEGHELIRTDTLRD</sequence>
<proteinExistence type="predicted"/>
<reference evidence="1 2" key="1">
    <citation type="submission" date="2015-01" db="EMBL/GenBank/DDBJ databases">
        <title>Sequencing and annotation of Micromonospora carbonacea strain JXNU-1 genome.</title>
        <authorList>
            <person name="Long Z."/>
            <person name="Huang Y."/>
            <person name="Jiang Y."/>
        </authorList>
    </citation>
    <scope>NUCLEOTIDE SEQUENCE [LARGE SCALE GENOMIC DNA]</scope>
    <source>
        <strain evidence="1 2">JXNU-1</strain>
    </source>
</reference>
<dbReference type="Proteomes" id="UP000032254">
    <property type="component" value="Unassembled WGS sequence"/>
</dbReference>
<dbReference type="EMBL" id="JXSX01000001">
    <property type="protein sequence ID" value="KIR64742.1"/>
    <property type="molecule type" value="Genomic_DNA"/>
</dbReference>
<protein>
    <submittedName>
        <fullName evidence="1">Uncharacterized protein</fullName>
    </submittedName>
</protein>